<organism evidence="7 8">
    <name type="scientific">Ottowia thiooxydans</name>
    <dbReference type="NCBI Taxonomy" id="219182"/>
    <lineage>
        <taxon>Bacteria</taxon>
        <taxon>Pseudomonadati</taxon>
        <taxon>Pseudomonadota</taxon>
        <taxon>Betaproteobacteria</taxon>
        <taxon>Burkholderiales</taxon>
        <taxon>Comamonadaceae</taxon>
        <taxon>Ottowia</taxon>
    </lineage>
</organism>
<evidence type="ECO:0000256" key="4">
    <source>
        <dbReference type="ARBA" id="ARBA00023237"/>
    </source>
</evidence>
<sequence>MSTSVNTRRRFLLAAPLPLVLAGCGFALRLPPEFSFRSIYIAMPANSSLGNELRRQLIGTGRVQVISDVAKRNEADVVLEGLQDLRERVVVGLNASGQVREFQLRVRFGFRVRTSDGRDVIPNTEILRQIDQSYSETAALSKEAEALMLYDNMQADVVQQVLRRLATIKI</sequence>
<keyword evidence="3" id="KW-0564">Palmitate</keyword>
<comment type="similarity">
    <text evidence="6">Belongs to the LptE lipoprotein family.</text>
</comment>
<name>A0ABV2Q7F5_9BURK</name>
<dbReference type="InterPro" id="IPR007485">
    <property type="entry name" value="LPS_assembly_LptE"/>
</dbReference>
<proteinExistence type="inferred from homology"/>
<dbReference type="EMBL" id="JBEPSH010000004">
    <property type="protein sequence ID" value="MET4576961.1"/>
    <property type="molecule type" value="Genomic_DNA"/>
</dbReference>
<protein>
    <recommendedName>
        <fullName evidence="6">LPS-assembly lipoprotein LptE</fullName>
    </recommendedName>
</protein>
<evidence type="ECO:0000313" key="8">
    <source>
        <dbReference type="Proteomes" id="UP001549320"/>
    </source>
</evidence>
<dbReference type="HAMAP" id="MF_01186">
    <property type="entry name" value="LPS_assembly_LptE"/>
    <property type="match status" value="1"/>
</dbReference>
<gene>
    <name evidence="6" type="primary">lptE</name>
    <name evidence="7" type="ORF">ABIE13_002072</name>
</gene>
<dbReference type="Proteomes" id="UP001549320">
    <property type="component" value="Unassembled WGS sequence"/>
</dbReference>
<keyword evidence="4 6" id="KW-0998">Cell outer membrane</keyword>
<evidence type="ECO:0000256" key="1">
    <source>
        <dbReference type="ARBA" id="ARBA00022729"/>
    </source>
</evidence>
<keyword evidence="5 7" id="KW-0449">Lipoprotein</keyword>
<comment type="function">
    <text evidence="6">Together with LptD, is involved in the assembly of lipopolysaccharide (LPS) at the surface of the outer membrane. Required for the proper assembly of LptD. Binds LPS and may serve as the LPS recognition site at the outer membrane.</text>
</comment>
<comment type="subunit">
    <text evidence="6">Component of the lipopolysaccharide transport and assembly complex. Interacts with LptD.</text>
</comment>
<keyword evidence="8" id="KW-1185">Reference proteome</keyword>
<evidence type="ECO:0000256" key="3">
    <source>
        <dbReference type="ARBA" id="ARBA00023139"/>
    </source>
</evidence>
<dbReference type="RefSeq" id="WP_354443025.1">
    <property type="nucleotide sequence ID" value="NZ_JBEPSH010000004.1"/>
</dbReference>
<keyword evidence="2 6" id="KW-0472">Membrane</keyword>
<reference evidence="7 8" key="1">
    <citation type="submission" date="2024-06" db="EMBL/GenBank/DDBJ databases">
        <title>Sorghum-associated microbial communities from plants grown in Nebraska, USA.</title>
        <authorList>
            <person name="Schachtman D."/>
        </authorList>
    </citation>
    <scope>NUCLEOTIDE SEQUENCE [LARGE SCALE GENOMIC DNA]</scope>
    <source>
        <strain evidence="7 8">2709</strain>
    </source>
</reference>
<comment type="caution">
    <text evidence="7">The sequence shown here is derived from an EMBL/GenBank/DDBJ whole genome shotgun (WGS) entry which is preliminary data.</text>
</comment>
<evidence type="ECO:0000256" key="6">
    <source>
        <dbReference type="HAMAP-Rule" id="MF_01186"/>
    </source>
</evidence>
<evidence type="ECO:0000313" key="7">
    <source>
        <dbReference type="EMBL" id="MET4576961.1"/>
    </source>
</evidence>
<evidence type="ECO:0000256" key="2">
    <source>
        <dbReference type="ARBA" id="ARBA00023136"/>
    </source>
</evidence>
<evidence type="ECO:0000256" key="5">
    <source>
        <dbReference type="ARBA" id="ARBA00023288"/>
    </source>
</evidence>
<dbReference type="PANTHER" id="PTHR38098">
    <property type="entry name" value="LPS-ASSEMBLY LIPOPROTEIN LPTE"/>
    <property type="match status" value="1"/>
</dbReference>
<accession>A0ABV2Q7F5</accession>
<keyword evidence="1" id="KW-0732">Signal</keyword>
<dbReference type="Pfam" id="PF04390">
    <property type="entry name" value="LptE"/>
    <property type="match status" value="1"/>
</dbReference>
<dbReference type="Gene3D" id="3.30.160.150">
    <property type="entry name" value="Lipoprotein like domain"/>
    <property type="match status" value="1"/>
</dbReference>
<dbReference type="PANTHER" id="PTHR38098:SF1">
    <property type="entry name" value="LPS-ASSEMBLY LIPOPROTEIN LPTE"/>
    <property type="match status" value="1"/>
</dbReference>